<dbReference type="Proteomes" id="UP000001662">
    <property type="component" value="Chromosome"/>
</dbReference>
<reference evidence="3" key="1">
    <citation type="submission" date="2010-07" db="EMBL/GenBank/DDBJ databases">
        <title>Complete sequence of Clostridium saccharolyticum WM1.</title>
        <authorList>
            <consortium name="US DOE Joint Genome Institute"/>
            <person name="Lucas S."/>
            <person name="Copeland A."/>
            <person name="Lapidus A."/>
            <person name="Cheng J.-F."/>
            <person name="Bruce D."/>
            <person name="Goodwin L."/>
            <person name="Pitluck S."/>
            <person name="Chertkov O."/>
            <person name="Detter J.C."/>
            <person name="Han C."/>
            <person name="Tapia R."/>
            <person name="Land M."/>
            <person name="Hauser L."/>
            <person name="Chang Y.-J."/>
            <person name="Jeffries C."/>
            <person name="Kyrpides N."/>
            <person name="Ivanova N."/>
            <person name="Mikhailova N."/>
            <person name="Mouttaki H."/>
            <person name="Lin L."/>
            <person name="Zhou J."/>
            <person name="Hemme C.L."/>
            <person name="Woyke T."/>
        </authorList>
    </citation>
    <scope>NUCLEOTIDE SEQUENCE [LARGE SCALE GENOMIC DNA]</scope>
    <source>
        <strain evidence="3">WM1</strain>
    </source>
</reference>
<name>D9R8B2_LACSW</name>
<sequence>MIADKMRPLVENNSAIRAMFEEGKKMAAEYGRENVYDFSLGNPNVPAPPAVNQAILDIIREEETTYVHGYMSNAGFEDARAAVAQSLNRRFGTHFHLENILMTVGAAGGMNVILKTILDPGDEVLVFAPYFMEYGSYVRNYEGVLVVVPPDTDTFQPDLKEFEKRITPKTKAVIINTPNNPAGVVYSAETLRRIAAILLEKEETLGTQILLISDEPYRELAYDGVEVPYVTPFYHNTVVCYSYSKSLSLPGERIGYLVIPQEVEDSRKVIAAAAIATRVLGCVNAPSLMQRVIVRCVDEQVNLEAYNRNRELLYSSLREYGFDCIKPEGAFYLFVKAPVDDKEFCQACKKHRVLLVPGTSFACPGYVRIAYCVSYEQIERALPAFQKIAEEYGLTEKRGKVQ</sequence>
<accession>D9R8B2</accession>
<protein>
    <recommendedName>
        <fullName evidence="1">Aminotransferase</fullName>
        <ecNumber evidence="1">2.6.1.-</ecNumber>
    </recommendedName>
</protein>
<dbReference type="PANTHER" id="PTHR42691:SF1">
    <property type="entry name" value="ASPARTATE AMINOTRANSFERASE YHDR-RELATED"/>
    <property type="match status" value="1"/>
</dbReference>
<dbReference type="HOGENOM" id="CLU_017584_4_3_9"/>
<feature type="domain" description="Aminotransferase class I/classII large" evidence="2">
    <location>
        <begin position="34"/>
        <end position="383"/>
    </location>
</feature>
<dbReference type="Gene3D" id="3.40.640.10">
    <property type="entry name" value="Type I PLP-dependent aspartate aminotransferase-like (Major domain)"/>
    <property type="match status" value="1"/>
</dbReference>
<dbReference type="PaxDb" id="610130-Closa_1261"/>
<keyword evidence="4" id="KW-1185">Reference proteome</keyword>
<keyword evidence="1 3" id="KW-0032">Aminotransferase</keyword>
<evidence type="ECO:0000313" key="3">
    <source>
        <dbReference type="EMBL" id="ADL03864.1"/>
    </source>
</evidence>
<dbReference type="RefSeq" id="WP_013271959.1">
    <property type="nucleotide sequence ID" value="NC_014376.1"/>
</dbReference>
<dbReference type="PANTHER" id="PTHR42691">
    <property type="entry name" value="ASPARTATE AMINOTRANSFERASE YHDR-RELATED"/>
    <property type="match status" value="1"/>
</dbReference>
<dbReference type="PROSITE" id="PS00105">
    <property type="entry name" value="AA_TRANSFER_CLASS_1"/>
    <property type="match status" value="1"/>
</dbReference>
<dbReference type="InterPro" id="IPR004838">
    <property type="entry name" value="NHTrfase_class1_PyrdxlP-BS"/>
</dbReference>
<dbReference type="Gene3D" id="3.90.1150.10">
    <property type="entry name" value="Aspartate Aminotransferase, domain 1"/>
    <property type="match status" value="2"/>
</dbReference>
<dbReference type="STRING" id="610130.Closa_1261"/>
<gene>
    <name evidence="3" type="ordered locus">Closa_1261</name>
</gene>
<dbReference type="PRINTS" id="PR00753">
    <property type="entry name" value="ACCSYNTHASE"/>
</dbReference>
<dbReference type="SUPFAM" id="SSF53383">
    <property type="entry name" value="PLP-dependent transferases"/>
    <property type="match status" value="1"/>
</dbReference>
<evidence type="ECO:0000259" key="2">
    <source>
        <dbReference type="Pfam" id="PF00155"/>
    </source>
</evidence>
<comment type="similarity">
    <text evidence="1">Belongs to the class-I pyridoxal-phosphate-dependent aminotransferase family.</text>
</comment>
<dbReference type="InterPro" id="IPR015422">
    <property type="entry name" value="PyrdxlP-dep_Trfase_small"/>
</dbReference>
<dbReference type="InterPro" id="IPR015421">
    <property type="entry name" value="PyrdxlP-dep_Trfase_major"/>
</dbReference>
<dbReference type="InterPro" id="IPR015424">
    <property type="entry name" value="PyrdxlP-dep_Trfase"/>
</dbReference>
<dbReference type="EC" id="2.6.1.-" evidence="1"/>
<proteinExistence type="inferred from homology"/>
<dbReference type="GO" id="GO:0030170">
    <property type="term" value="F:pyridoxal phosphate binding"/>
    <property type="evidence" value="ECO:0007669"/>
    <property type="project" value="InterPro"/>
</dbReference>
<keyword evidence="1" id="KW-0808">Transferase</keyword>
<dbReference type="InterPro" id="IPR004839">
    <property type="entry name" value="Aminotransferase_I/II_large"/>
</dbReference>
<dbReference type="eggNOG" id="COG0436">
    <property type="taxonomic scope" value="Bacteria"/>
</dbReference>
<organism evidence="3 4">
    <name type="scientific">Lacrimispora saccharolytica (strain ATCC 35040 / DSM 2544 / NRCC 2533 / WM1)</name>
    <name type="common">Clostridium saccharolyticum</name>
    <dbReference type="NCBI Taxonomy" id="610130"/>
    <lineage>
        <taxon>Bacteria</taxon>
        <taxon>Bacillati</taxon>
        <taxon>Bacillota</taxon>
        <taxon>Clostridia</taxon>
        <taxon>Lachnospirales</taxon>
        <taxon>Lachnospiraceae</taxon>
        <taxon>Lacrimispora</taxon>
    </lineage>
</organism>
<dbReference type="GO" id="GO:0008483">
    <property type="term" value="F:transaminase activity"/>
    <property type="evidence" value="ECO:0007669"/>
    <property type="project" value="UniProtKB-KW"/>
</dbReference>
<dbReference type="KEGG" id="csh:Closa_1261"/>
<evidence type="ECO:0000256" key="1">
    <source>
        <dbReference type="RuleBase" id="RU000481"/>
    </source>
</evidence>
<dbReference type="NCBIfam" id="NF005305">
    <property type="entry name" value="PRK06836.1"/>
    <property type="match status" value="1"/>
</dbReference>
<dbReference type="CDD" id="cd00609">
    <property type="entry name" value="AAT_like"/>
    <property type="match status" value="1"/>
</dbReference>
<dbReference type="Pfam" id="PF00155">
    <property type="entry name" value="Aminotran_1_2"/>
    <property type="match status" value="1"/>
</dbReference>
<dbReference type="OrthoDB" id="9802328at2"/>
<dbReference type="AlphaFoldDB" id="D9R8B2"/>
<evidence type="ECO:0000313" key="4">
    <source>
        <dbReference type="Proteomes" id="UP000001662"/>
    </source>
</evidence>
<comment type="cofactor">
    <cofactor evidence="1">
        <name>pyridoxal 5'-phosphate</name>
        <dbReference type="ChEBI" id="CHEBI:597326"/>
    </cofactor>
</comment>
<dbReference type="EMBL" id="CP002109">
    <property type="protein sequence ID" value="ADL03864.1"/>
    <property type="molecule type" value="Genomic_DNA"/>
</dbReference>